<keyword evidence="3" id="KW-1185">Reference proteome</keyword>
<dbReference type="Proteomes" id="UP000027361">
    <property type="component" value="Unassembled WGS sequence"/>
</dbReference>
<reference evidence="2 3" key="1">
    <citation type="submission" date="2014-05" db="EMBL/GenBank/DDBJ databases">
        <title>Draft genome sequence of a rare smut relative, Tilletiaria anomala UBC 951.</title>
        <authorList>
            <consortium name="DOE Joint Genome Institute"/>
            <person name="Toome M."/>
            <person name="Kuo A."/>
            <person name="Henrissat B."/>
            <person name="Lipzen A."/>
            <person name="Tritt A."/>
            <person name="Yoshinaga Y."/>
            <person name="Zane M."/>
            <person name="Barry K."/>
            <person name="Grigoriev I.V."/>
            <person name="Spatafora J.W."/>
            <person name="Aimea M.C."/>
        </authorList>
    </citation>
    <scope>NUCLEOTIDE SEQUENCE [LARGE SCALE GENOMIC DNA]</scope>
    <source>
        <strain evidence="2 3">UBC 951</strain>
    </source>
</reference>
<evidence type="ECO:0000256" key="1">
    <source>
        <dbReference type="SAM" id="Phobius"/>
    </source>
</evidence>
<organism evidence="2 3">
    <name type="scientific">Tilletiaria anomala (strain ATCC 24038 / CBS 436.72 / UBC 951)</name>
    <dbReference type="NCBI Taxonomy" id="1037660"/>
    <lineage>
        <taxon>Eukaryota</taxon>
        <taxon>Fungi</taxon>
        <taxon>Dikarya</taxon>
        <taxon>Basidiomycota</taxon>
        <taxon>Ustilaginomycotina</taxon>
        <taxon>Exobasidiomycetes</taxon>
        <taxon>Georgefischeriales</taxon>
        <taxon>Tilletiariaceae</taxon>
        <taxon>Tilletiaria</taxon>
    </lineage>
</organism>
<name>A0A066VVH3_TILAU</name>
<dbReference type="GeneID" id="25264425"/>
<keyword evidence="1" id="KW-0472">Membrane</keyword>
<protein>
    <submittedName>
        <fullName evidence="2">Uncharacterized protein</fullName>
    </submittedName>
</protein>
<keyword evidence="1" id="KW-0812">Transmembrane</keyword>
<accession>A0A066VVH3</accession>
<dbReference type="PANTHER" id="PTHR40407">
    <property type="entry name" value="MEMBRANE PROTEIN-LIKE PROTEIN"/>
    <property type="match status" value="1"/>
</dbReference>
<proteinExistence type="predicted"/>
<sequence>MPNTLSATLPPYLTALCPDLGIISVFPRTGWLSFVVFVLVYGQFMARSDNGKLAIGINATLAVIFALMFVCTRISQFGNLSTDCLRTPAQSQRAASANRFLSSVQSFLYTVKYPTFAGLRLHNVSHICPARPHAADRGSQ</sequence>
<dbReference type="PANTHER" id="PTHR40407:SF1">
    <property type="entry name" value="HEPARAN-ALPHA-GLUCOSAMINIDE N-ACETYLTRANSFERASE CATALYTIC DOMAIN-CONTAINING PROTEIN"/>
    <property type="match status" value="1"/>
</dbReference>
<evidence type="ECO:0000313" key="3">
    <source>
        <dbReference type="Proteomes" id="UP000027361"/>
    </source>
</evidence>
<gene>
    <name evidence="2" type="ORF">K437DRAFT_256448</name>
</gene>
<dbReference type="EMBL" id="JMSN01000040">
    <property type="protein sequence ID" value="KDN45727.1"/>
    <property type="molecule type" value="Genomic_DNA"/>
</dbReference>
<dbReference type="STRING" id="1037660.A0A066VVH3"/>
<evidence type="ECO:0000313" key="2">
    <source>
        <dbReference type="EMBL" id="KDN45727.1"/>
    </source>
</evidence>
<dbReference type="InParanoid" id="A0A066VVH3"/>
<dbReference type="RefSeq" id="XP_013243264.1">
    <property type="nucleotide sequence ID" value="XM_013387810.1"/>
</dbReference>
<feature type="transmembrane region" description="Helical" evidence="1">
    <location>
        <begin position="53"/>
        <end position="70"/>
    </location>
</feature>
<feature type="transmembrane region" description="Helical" evidence="1">
    <location>
        <begin position="20"/>
        <end position="41"/>
    </location>
</feature>
<comment type="caution">
    <text evidence="2">The sequence shown here is derived from an EMBL/GenBank/DDBJ whole genome shotgun (WGS) entry which is preliminary data.</text>
</comment>
<dbReference type="HOGENOM" id="CLU_1836519_0_0_1"/>
<dbReference type="AlphaFoldDB" id="A0A066VVH3"/>
<dbReference type="OrthoDB" id="2505607at2759"/>
<keyword evidence="1" id="KW-1133">Transmembrane helix</keyword>